<keyword evidence="2" id="KW-0732">Signal</keyword>
<evidence type="ECO:0000313" key="3">
    <source>
        <dbReference type="EMBL" id="KAG8224991.1"/>
    </source>
</evidence>
<name>A0A8K0NWX6_LADFU</name>
<organism evidence="3 4">
    <name type="scientific">Ladona fulva</name>
    <name type="common">Scarce chaser dragonfly</name>
    <name type="synonym">Libellula fulva</name>
    <dbReference type="NCBI Taxonomy" id="123851"/>
    <lineage>
        <taxon>Eukaryota</taxon>
        <taxon>Metazoa</taxon>
        <taxon>Ecdysozoa</taxon>
        <taxon>Arthropoda</taxon>
        <taxon>Hexapoda</taxon>
        <taxon>Insecta</taxon>
        <taxon>Pterygota</taxon>
        <taxon>Palaeoptera</taxon>
        <taxon>Odonata</taxon>
        <taxon>Epiprocta</taxon>
        <taxon>Anisoptera</taxon>
        <taxon>Libelluloidea</taxon>
        <taxon>Libellulidae</taxon>
        <taxon>Ladona</taxon>
    </lineage>
</organism>
<proteinExistence type="predicted"/>
<protein>
    <submittedName>
        <fullName evidence="3">Uncharacterized protein</fullName>
    </submittedName>
</protein>
<gene>
    <name evidence="3" type="ORF">J437_LFUL006002</name>
</gene>
<feature type="compositionally biased region" description="Acidic residues" evidence="1">
    <location>
        <begin position="145"/>
        <end position="155"/>
    </location>
</feature>
<evidence type="ECO:0000313" key="4">
    <source>
        <dbReference type="Proteomes" id="UP000792457"/>
    </source>
</evidence>
<evidence type="ECO:0000256" key="1">
    <source>
        <dbReference type="SAM" id="MobiDB-lite"/>
    </source>
</evidence>
<dbReference type="OrthoDB" id="21144at2759"/>
<dbReference type="AlphaFoldDB" id="A0A8K0NWX6"/>
<sequence>MLASFSLFIPFSIMCCLSSPLLRCKGPVMPTGCSSLSSSPSSIHPHSFPHCDLEANGMMEGPPPVPRRWHAPSPPSQPRRQSSSHVGGSGNIGPPLREIPPRARRPPDYNVAAQMAARMHQLGRAHSHEGVASCYHIGLGVEPDFDDDDDDDDDGMNLGPLRRLL</sequence>
<dbReference type="EMBL" id="KZ308221">
    <property type="protein sequence ID" value="KAG8224991.1"/>
    <property type="molecule type" value="Genomic_DNA"/>
</dbReference>
<dbReference type="Proteomes" id="UP000792457">
    <property type="component" value="Unassembled WGS sequence"/>
</dbReference>
<reference evidence="3" key="1">
    <citation type="submission" date="2013-04" db="EMBL/GenBank/DDBJ databases">
        <authorList>
            <person name="Qu J."/>
            <person name="Murali S.C."/>
            <person name="Bandaranaike D."/>
            <person name="Bellair M."/>
            <person name="Blankenburg K."/>
            <person name="Chao H."/>
            <person name="Dinh H."/>
            <person name="Doddapaneni H."/>
            <person name="Downs B."/>
            <person name="Dugan-Rocha S."/>
            <person name="Elkadiri S."/>
            <person name="Gnanaolivu R.D."/>
            <person name="Hernandez B."/>
            <person name="Javaid M."/>
            <person name="Jayaseelan J.C."/>
            <person name="Lee S."/>
            <person name="Li M."/>
            <person name="Ming W."/>
            <person name="Munidasa M."/>
            <person name="Muniz J."/>
            <person name="Nguyen L."/>
            <person name="Ongeri F."/>
            <person name="Osuji N."/>
            <person name="Pu L.-L."/>
            <person name="Puazo M."/>
            <person name="Qu C."/>
            <person name="Quiroz J."/>
            <person name="Raj R."/>
            <person name="Weissenberger G."/>
            <person name="Xin Y."/>
            <person name="Zou X."/>
            <person name="Han Y."/>
            <person name="Richards S."/>
            <person name="Worley K."/>
            <person name="Muzny D."/>
            <person name="Gibbs R."/>
        </authorList>
    </citation>
    <scope>NUCLEOTIDE SEQUENCE</scope>
    <source>
        <strain evidence="3">Sampled in the wild</strain>
    </source>
</reference>
<feature type="chain" id="PRO_5035419958" evidence="2">
    <location>
        <begin position="19"/>
        <end position="165"/>
    </location>
</feature>
<keyword evidence="4" id="KW-1185">Reference proteome</keyword>
<reference evidence="3" key="2">
    <citation type="submission" date="2017-10" db="EMBL/GenBank/DDBJ databases">
        <title>Ladona fulva Genome sequencing and assembly.</title>
        <authorList>
            <person name="Murali S."/>
            <person name="Richards S."/>
            <person name="Bandaranaike D."/>
            <person name="Bellair M."/>
            <person name="Blankenburg K."/>
            <person name="Chao H."/>
            <person name="Dinh H."/>
            <person name="Doddapaneni H."/>
            <person name="Dugan-Rocha S."/>
            <person name="Elkadiri S."/>
            <person name="Gnanaolivu R."/>
            <person name="Hernandez B."/>
            <person name="Skinner E."/>
            <person name="Javaid M."/>
            <person name="Lee S."/>
            <person name="Li M."/>
            <person name="Ming W."/>
            <person name="Munidasa M."/>
            <person name="Muniz J."/>
            <person name="Nguyen L."/>
            <person name="Hughes D."/>
            <person name="Osuji N."/>
            <person name="Pu L.-L."/>
            <person name="Puazo M."/>
            <person name="Qu C."/>
            <person name="Quiroz J."/>
            <person name="Raj R."/>
            <person name="Weissenberger G."/>
            <person name="Xin Y."/>
            <person name="Zou X."/>
            <person name="Han Y."/>
            <person name="Worley K."/>
            <person name="Muzny D."/>
            <person name="Gibbs R."/>
        </authorList>
    </citation>
    <scope>NUCLEOTIDE SEQUENCE</scope>
    <source>
        <strain evidence="3">Sampled in the wild</strain>
    </source>
</reference>
<feature type="region of interest" description="Disordered" evidence="1">
    <location>
        <begin position="35"/>
        <end position="106"/>
    </location>
</feature>
<feature type="signal peptide" evidence="2">
    <location>
        <begin position="1"/>
        <end position="18"/>
    </location>
</feature>
<feature type="compositionally biased region" description="Pro residues" evidence="1">
    <location>
        <begin position="61"/>
        <end position="77"/>
    </location>
</feature>
<feature type="region of interest" description="Disordered" evidence="1">
    <location>
        <begin position="145"/>
        <end position="165"/>
    </location>
</feature>
<comment type="caution">
    <text evidence="3">The sequence shown here is derived from an EMBL/GenBank/DDBJ whole genome shotgun (WGS) entry which is preliminary data.</text>
</comment>
<accession>A0A8K0NWX6</accession>
<feature type="compositionally biased region" description="Low complexity" evidence="1">
    <location>
        <begin position="35"/>
        <end position="50"/>
    </location>
</feature>
<evidence type="ECO:0000256" key="2">
    <source>
        <dbReference type="SAM" id="SignalP"/>
    </source>
</evidence>